<comment type="caution">
    <text evidence="1">The sequence shown here is derived from an EMBL/GenBank/DDBJ whole genome shotgun (WGS) entry which is preliminary data.</text>
</comment>
<name>A0ABX1LYA0_9CYAN</name>
<dbReference type="InterPro" id="IPR027417">
    <property type="entry name" value="P-loop_NTPase"/>
</dbReference>
<proteinExistence type="predicted"/>
<keyword evidence="2" id="KW-1185">Reference proteome</keyword>
<accession>A0ABX1LYA0</accession>
<organism evidence="1 2">
    <name type="scientific">Pseudanabaena yagii GIHE-NHR1</name>
    <dbReference type="NCBI Taxonomy" id="2722753"/>
    <lineage>
        <taxon>Bacteria</taxon>
        <taxon>Bacillati</taxon>
        <taxon>Cyanobacteriota</taxon>
        <taxon>Cyanophyceae</taxon>
        <taxon>Pseudanabaenales</taxon>
        <taxon>Pseudanabaenaceae</taxon>
        <taxon>Pseudanabaena</taxon>
        <taxon>Pseudanabaena yagii</taxon>
    </lineage>
</organism>
<gene>
    <name evidence="1" type="ORF">HC246_24985</name>
</gene>
<keyword evidence="1" id="KW-0067">ATP-binding</keyword>
<sequence length="498" mass="58291">MTTYPFYNPFADNGKIIYGEQFVGRQNILRTIQQIVIDSPRPGNLAIVGAPRIGKSSLAYHALIYPQQLLIEKRILSFRINLPDVNNHEQLFREFIKSSLETIEDTDLSNNAILLQGLRILETEFHWLDLQNEVRKFFKKIKRVGWRVVIVIDEFDEARHIFSDGVGFQALRELAYQPEWSVSLVTLSRRSLTEICNHCRVDISNLPGIFKDEYLQCFDQEELVHLLQKFNLINLEVSPELFEFIWINTGGHPYLASALAFELSKSWLDNKALDLDKALQISVSEFLKYYDDLVNILKEDGSLDKLLEIIFGPVITATKVDAERLVKYGLIQTSIDGYYTGFSSHFTDYLRLVERSVELWVLWRETEKYLRLVITEVMENEYQTNDWVSKLEISRPKLKTMLEQCYQAQEKERKSFGGRASGNILDFTYPMNLYDIIAAHWNQFEPILKQNKNYWSLCFQLLAKVRNPMAHIRDQVIETHERQKAEGYCRELLHLLKR</sequence>
<protein>
    <submittedName>
        <fullName evidence="1">ATP-binding protein</fullName>
    </submittedName>
</protein>
<dbReference type="RefSeq" id="WP_169366134.1">
    <property type="nucleotide sequence ID" value="NZ_JAAVJL010000008.1"/>
</dbReference>
<dbReference type="Proteomes" id="UP000738376">
    <property type="component" value="Unassembled WGS sequence"/>
</dbReference>
<dbReference type="PANTHER" id="PTHR34301">
    <property type="entry name" value="DNA-BINDING PROTEIN-RELATED"/>
    <property type="match status" value="1"/>
</dbReference>
<reference evidence="1 2" key="1">
    <citation type="submission" date="2020-03" db="EMBL/GenBank/DDBJ databases">
        <title>Draft Genome Sequence of 2-Methylisoborneol Producing Pseudanabaena yagii Strain GIHE-NHR1 Isolated from North Han River in South Korea.</title>
        <authorList>
            <person name="Jeong J."/>
        </authorList>
    </citation>
    <scope>NUCLEOTIDE SEQUENCE [LARGE SCALE GENOMIC DNA]</scope>
    <source>
        <strain evidence="1 2">GIHE-NHR1</strain>
    </source>
</reference>
<dbReference type="EMBL" id="JAAVJL010000008">
    <property type="protein sequence ID" value="NMF61188.1"/>
    <property type="molecule type" value="Genomic_DNA"/>
</dbReference>
<dbReference type="Gene3D" id="3.40.50.300">
    <property type="entry name" value="P-loop containing nucleotide triphosphate hydrolases"/>
    <property type="match status" value="1"/>
</dbReference>
<evidence type="ECO:0000313" key="2">
    <source>
        <dbReference type="Proteomes" id="UP000738376"/>
    </source>
</evidence>
<keyword evidence="1" id="KW-0547">Nucleotide-binding</keyword>
<dbReference type="PANTHER" id="PTHR34301:SF8">
    <property type="entry name" value="ATPASE DOMAIN-CONTAINING PROTEIN"/>
    <property type="match status" value="1"/>
</dbReference>
<evidence type="ECO:0000313" key="1">
    <source>
        <dbReference type="EMBL" id="NMF61188.1"/>
    </source>
</evidence>
<dbReference type="SUPFAM" id="SSF52540">
    <property type="entry name" value="P-loop containing nucleoside triphosphate hydrolases"/>
    <property type="match status" value="1"/>
</dbReference>
<dbReference type="GO" id="GO:0005524">
    <property type="term" value="F:ATP binding"/>
    <property type="evidence" value="ECO:0007669"/>
    <property type="project" value="UniProtKB-KW"/>
</dbReference>